<evidence type="ECO:0000256" key="3">
    <source>
        <dbReference type="ARBA" id="ARBA00022723"/>
    </source>
</evidence>
<accession>A0AAV4BV90</accession>
<keyword evidence="7" id="KW-0812">Transmembrane</keyword>
<keyword evidence="3" id="KW-0479">Metal-binding</keyword>
<protein>
    <submittedName>
        <fullName evidence="10">Endothelin-converting enzyme 1</fullName>
    </submittedName>
</protein>
<dbReference type="Pfam" id="PF01431">
    <property type="entry name" value="Peptidase_M13"/>
    <property type="match status" value="1"/>
</dbReference>
<comment type="cofactor">
    <cofactor evidence="1">
        <name>Zn(2+)</name>
        <dbReference type="ChEBI" id="CHEBI:29105"/>
    </cofactor>
</comment>
<evidence type="ECO:0000259" key="8">
    <source>
        <dbReference type="Pfam" id="PF01431"/>
    </source>
</evidence>
<evidence type="ECO:0000256" key="7">
    <source>
        <dbReference type="SAM" id="Phobius"/>
    </source>
</evidence>
<dbReference type="InterPro" id="IPR000718">
    <property type="entry name" value="Peptidase_M13"/>
</dbReference>
<evidence type="ECO:0000256" key="2">
    <source>
        <dbReference type="ARBA" id="ARBA00022670"/>
    </source>
</evidence>
<evidence type="ECO:0000256" key="1">
    <source>
        <dbReference type="ARBA" id="ARBA00001947"/>
    </source>
</evidence>
<dbReference type="PROSITE" id="PS51885">
    <property type="entry name" value="NEPRILYSIN"/>
    <property type="match status" value="1"/>
</dbReference>
<name>A0AAV4BV90_9GAST</name>
<evidence type="ECO:0000313" key="10">
    <source>
        <dbReference type="EMBL" id="GFO22719.1"/>
    </source>
</evidence>
<dbReference type="Proteomes" id="UP000735302">
    <property type="component" value="Unassembled WGS sequence"/>
</dbReference>
<evidence type="ECO:0000256" key="5">
    <source>
        <dbReference type="ARBA" id="ARBA00022833"/>
    </source>
</evidence>
<dbReference type="InterPro" id="IPR024079">
    <property type="entry name" value="MetalloPept_cat_dom_sf"/>
</dbReference>
<keyword evidence="4" id="KW-0378">Hydrolase</keyword>
<gene>
    <name evidence="10" type="ORF">PoB_004922400</name>
</gene>
<dbReference type="PANTHER" id="PTHR11733">
    <property type="entry name" value="ZINC METALLOPROTEASE FAMILY M13 NEPRILYSIN-RELATED"/>
    <property type="match status" value="1"/>
</dbReference>
<dbReference type="GO" id="GO:0005886">
    <property type="term" value="C:plasma membrane"/>
    <property type="evidence" value="ECO:0007669"/>
    <property type="project" value="TreeGrafter"/>
</dbReference>
<dbReference type="Pfam" id="PF05649">
    <property type="entry name" value="Peptidase_M13_N"/>
    <property type="match status" value="1"/>
</dbReference>
<sequence length="735" mass="83548">VNEKPSSSSGRKYLIFLTFLFFCATAVFLSLFLVYFFKYEDREMEVNKAVDSLKPESEICNTIDCVKSASLVAESMNPEADPCTDFAEFACGNFYKTATFNEGETRTHPFTILQEKNNKIIKDIVSADPIPGDWAYINNVKHLYKSCMDEEKIEEIGVEPYLKTSYAQEWPTLIGQIWTGESQFVLNDVITRYFGVFIEPIVSFSFGLDPMNSSRYAISLDNPGMSMSRTYFIRPRNDSVLMAYERYLRDTAIYLGAKPDVAAKDAADVLDLEIKLSKITPPAEERRDFFKMYNPTTLAALGTNYSYIDIPQGLRASFAIANLTLDDDQEIIVSFPSYYSQLEGVINSTDKRTLQNIFGFKYALSKVGGLTEKLRQISFDFLMVYTGKTERAPRWKTCLSQATSAFTLGVSKEFVRRHFSESSKAYMNVMIDNLMAAFKELLEEATWMGNETKAKAYQKLAAIGRKIGYPDYGFSDEEIEEEYKSLIMTPDNLYKNKDTLFWNRMIKLLKRTTKPVDKTEWTRATFEVNAFYSGAKNEIVFPASIMLPPFLSEKFPDSMNYGAIGVVIGHEITHGFDDKGSQYDKDGKLRMWWQPEDRARFREKCKCIIDQYGNFTDELAGMKLNGINTQGENVADNGGLKESYRAYKKMSMGKEDAKLLPGLNLTHDQLFFLAFAQLWCHKSTKARAIVGVSSDTHSPGNFRLMGCLQNSPDFAKAYKCPVGSPMNPEQKCSVW</sequence>
<feature type="non-terminal residue" evidence="10">
    <location>
        <position position="1"/>
    </location>
</feature>
<evidence type="ECO:0000256" key="4">
    <source>
        <dbReference type="ARBA" id="ARBA00022801"/>
    </source>
</evidence>
<proteinExistence type="predicted"/>
<keyword evidence="6" id="KW-0482">Metalloprotease</keyword>
<dbReference type="Gene3D" id="3.40.390.10">
    <property type="entry name" value="Collagenase (Catalytic Domain)"/>
    <property type="match status" value="1"/>
</dbReference>
<dbReference type="InterPro" id="IPR018497">
    <property type="entry name" value="Peptidase_M13_C"/>
</dbReference>
<dbReference type="GO" id="GO:0016485">
    <property type="term" value="P:protein processing"/>
    <property type="evidence" value="ECO:0007669"/>
    <property type="project" value="TreeGrafter"/>
</dbReference>
<evidence type="ECO:0000259" key="9">
    <source>
        <dbReference type="Pfam" id="PF05649"/>
    </source>
</evidence>
<dbReference type="PRINTS" id="PR00786">
    <property type="entry name" value="NEPRILYSIN"/>
</dbReference>
<keyword evidence="7" id="KW-0472">Membrane</keyword>
<dbReference type="InterPro" id="IPR008753">
    <property type="entry name" value="Peptidase_M13_N"/>
</dbReference>
<organism evidence="10 11">
    <name type="scientific">Plakobranchus ocellatus</name>
    <dbReference type="NCBI Taxonomy" id="259542"/>
    <lineage>
        <taxon>Eukaryota</taxon>
        <taxon>Metazoa</taxon>
        <taxon>Spiralia</taxon>
        <taxon>Lophotrochozoa</taxon>
        <taxon>Mollusca</taxon>
        <taxon>Gastropoda</taxon>
        <taxon>Heterobranchia</taxon>
        <taxon>Euthyneura</taxon>
        <taxon>Panpulmonata</taxon>
        <taxon>Sacoglossa</taxon>
        <taxon>Placobranchoidea</taxon>
        <taxon>Plakobranchidae</taxon>
        <taxon>Plakobranchus</taxon>
    </lineage>
</organism>
<reference evidence="10 11" key="1">
    <citation type="journal article" date="2021" name="Elife">
        <title>Chloroplast acquisition without the gene transfer in kleptoplastic sea slugs, Plakobranchus ocellatus.</title>
        <authorList>
            <person name="Maeda T."/>
            <person name="Takahashi S."/>
            <person name="Yoshida T."/>
            <person name="Shimamura S."/>
            <person name="Takaki Y."/>
            <person name="Nagai Y."/>
            <person name="Toyoda A."/>
            <person name="Suzuki Y."/>
            <person name="Arimoto A."/>
            <person name="Ishii H."/>
            <person name="Satoh N."/>
            <person name="Nishiyama T."/>
            <person name="Hasebe M."/>
            <person name="Maruyama T."/>
            <person name="Minagawa J."/>
            <person name="Obokata J."/>
            <person name="Shigenobu S."/>
        </authorList>
    </citation>
    <scope>NUCLEOTIDE SEQUENCE [LARGE SCALE GENOMIC DNA]</scope>
</reference>
<dbReference type="PANTHER" id="PTHR11733:SF133">
    <property type="entry name" value="PHOSPHATE-REGULATING NEUTRAL ENDOPEPTIDASE PHEX"/>
    <property type="match status" value="1"/>
</dbReference>
<dbReference type="SUPFAM" id="SSF55486">
    <property type="entry name" value="Metalloproteases ('zincins'), catalytic domain"/>
    <property type="match status" value="1"/>
</dbReference>
<keyword evidence="5" id="KW-0862">Zinc</keyword>
<feature type="transmembrane region" description="Helical" evidence="7">
    <location>
        <begin position="13"/>
        <end position="37"/>
    </location>
</feature>
<dbReference type="GO" id="GO:0004222">
    <property type="term" value="F:metalloendopeptidase activity"/>
    <property type="evidence" value="ECO:0007669"/>
    <property type="project" value="InterPro"/>
</dbReference>
<dbReference type="GO" id="GO:0046872">
    <property type="term" value="F:metal ion binding"/>
    <property type="evidence" value="ECO:0007669"/>
    <property type="project" value="UniProtKB-KW"/>
</dbReference>
<dbReference type="Gene3D" id="1.10.1380.10">
    <property type="entry name" value="Neutral endopeptidase , domain2"/>
    <property type="match status" value="1"/>
</dbReference>
<dbReference type="CDD" id="cd08662">
    <property type="entry name" value="M13"/>
    <property type="match status" value="1"/>
</dbReference>
<keyword evidence="2" id="KW-0645">Protease</keyword>
<feature type="domain" description="Peptidase M13 C-terminal" evidence="8">
    <location>
        <begin position="529"/>
        <end position="734"/>
    </location>
</feature>
<comment type="caution">
    <text evidence="10">The sequence shown here is derived from an EMBL/GenBank/DDBJ whole genome shotgun (WGS) entry which is preliminary data.</text>
</comment>
<evidence type="ECO:0000313" key="11">
    <source>
        <dbReference type="Proteomes" id="UP000735302"/>
    </source>
</evidence>
<evidence type="ECO:0000256" key="6">
    <source>
        <dbReference type="ARBA" id="ARBA00023049"/>
    </source>
</evidence>
<dbReference type="EMBL" id="BLXT01005446">
    <property type="protein sequence ID" value="GFO22719.1"/>
    <property type="molecule type" value="Genomic_DNA"/>
</dbReference>
<dbReference type="AlphaFoldDB" id="A0AAV4BV90"/>
<dbReference type="InterPro" id="IPR042089">
    <property type="entry name" value="Peptidase_M13_dom_2"/>
</dbReference>
<keyword evidence="11" id="KW-1185">Reference proteome</keyword>
<feature type="domain" description="Peptidase M13 N-terminal" evidence="9">
    <location>
        <begin position="82"/>
        <end position="470"/>
    </location>
</feature>
<keyword evidence="7" id="KW-1133">Transmembrane helix</keyword>